<feature type="binding site" evidence="7">
    <location>
        <position position="41"/>
    </location>
    <ligand>
        <name>Zn(2+)</name>
        <dbReference type="ChEBI" id="CHEBI:29105"/>
    </ligand>
</feature>
<proteinExistence type="inferred from homology"/>
<dbReference type="Pfam" id="PF00484">
    <property type="entry name" value="Pro_CA"/>
    <property type="match status" value="1"/>
</dbReference>
<dbReference type="Proteomes" id="UP000520814">
    <property type="component" value="Unassembled WGS sequence"/>
</dbReference>
<dbReference type="PROSITE" id="PS00705">
    <property type="entry name" value="PROK_CO2_ANHYDRASE_2"/>
    <property type="match status" value="1"/>
</dbReference>
<dbReference type="Gene3D" id="3.40.1050.10">
    <property type="entry name" value="Carbonic anhydrase"/>
    <property type="match status" value="1"/>
</dbReference>
<keyword evidence="10" id="KW-1185">Reference proteome</keyword>
<evidence type="ECO:0000256" key="2">
    <source>
        <dbReference type="ARBA" id="ARBA00012925"/>
    </source>
</evidence>
<dbReference type="RefSeq" id="WP_184197166.1">
    <property type="nucleotide sequence ID" value="NZ_JACHGW010000002.1"/>
</dbReference>
<sequence>MQKLIEGVHYFQNIGFRQQKELFERLAAGQSPEACFITCSDSRIDPTLITNAKPGQLFIVRNAGNVIPCYGTQNNGELAAVEFAVGVLGVKDIIVCGHTHCGAMKGVLHPESLSALPTLKSWLSHCDATAEIIRDHYGHLSGEELYTATAEENVLVQMEHLRTLPVIASRASRGLINLHGWMYKFETGEVFVYDSAIGQFEKIGEDNGLGIK</sequence>
<comment type="catalytic activity">
    <reaction evidence="6 8">
        <text>hydrogencarbonate + H(+) = CO2 + H2O</text>
        <dbReference type="Rhea" id="RHEA:10748"/>
        <dbReference type="ChEBI" id="CHEBI:15377"/>
        <dbReference type="ChEBI" id="CHEBI:15378"/>
        <dbReference type="ChEBI" id="CHEBI:16526"/>
        <dbReference type="ChEBI" id="CHEBI:17544"/>
        <dbReference type="EC" id="4.2.1.1"/>
    </reaction>
</comment>
<keyword evidence="3 7" id="KW-0479">Metal-binding</keyword>
<dbReference type="GO" id="GO:0015976">
    <property type="term" value="P:carbon utilization"/>
    <property type="evidence" value="ECO:0007669"/>
    <property type="project" value="InterPro"/>
</dbReference>
<dbReference type="PANTHER" id="PTHR11002">
    <property type="entry name" value="CARBONIC ANHYDRASE"/>
    <property type="match status" value="1"/>
</dbReference>
<dbReference type="InterPro" id="IPR001765">
    <property type="entry name" value="Carbonic_anhydrase"/>
</dbReference>
<dbReference type="PANTHER" id="PTHR11002:SF76">
    <property type="entry name" value="CARBONIC ANHYDRASE"/>
    <property type="match status" value="1"/>
</dbReference>
<dbReference type="SMART" id="SM00947">
    <property type="entry name" value="Pro_CA"/>
    <property type="match status" value="1"/>
</dbReference>
<comment type="caution">
    <text evidence="9">The sequence shown here is derived from an EMBL/GenBank/DDBJ whole genome shotgun (WGS) entry which is preliminary data.</text>
</comment>
<dbReference type="GO" id="GO:0008270">
    <property type="term" value="F:zinc ion binding"/>
    <property type="evidence" value="ECO:0007669"/>
    <property type="project" value="UniProtKB-UniRule"/>
</dbReference>
<evidence type="ECO:0000256" key="1">
    <source>
        <dbReference type="ARBA" id="ARBA00006217"/>
    </source>
</evidence>
<evidence type="ECO:0000256" key="8">
    <source>
        <dbReference type="RuleBase" id="RU003956"/>
    </source>
</evidence>
<dbReference type="AlphaFoldDB" id="A0A7W9W7B7"/>
<dbReference type="InterPro" id="IPR045066">
    <property type="entry name" value="Beta_CA_cladeB"/>
</dbReference>
<feature type="binding site" evidence="7">
    <location>
        <position position="101"/>
    </location>
    <ligand>
        <name>Zn(2+)</name>
        <dbReference type="ChEBI" id="CHEBI:29105"/>
    </ligand>
</feature>
<accession>A0A7W9W7B7</accession>
<evidence type="ECO:0000313" key="10">
    <source>
        <dbReference type="Proteomes" id="UP000520814"/>
    </source>
</evidence>
<evidence type="ECO:0000256" key="3">
    <source>
        <dbReference type="ARBA" id="ARBA00022723"/>
    </source>
</evidence>
<comment type="function">
    <text evidence="8">Reversible hydration of carbon dioxide.</text>
</comment>
<dbReference type="EMBL" id="JACHGW010000002">
    <property type="protein sequence ID" value="MBB6051061.1"/>
    <property type="molecule type" value="Genomic_DNA"/>
</dbReference>
<evidence type="ECO:0000313" key="9">
    <source>
        <dbReference type="EMBL" id="MBB6051061.1"/>
    </source>
</evidence>
<dbReference type="PROSITE" id="PS00704">
    <property type="entry name" value="PROK_CO2_ANHYDRASE_1"/>
    <property type="match status" value="1"/>
</dbReference>
<dbReference type="InterPro" id="IPR015892">
    <property type="entry name" value="Carbonic_anhydrase_CS"/>
</dbReference>
<comment type="cofactor">
    <cofactor evidence="7">
        <name>Zn(2+)</name>
        <dbReference type="ChEBI" id="CHEBI:29105"/>
    </cofactor>
    <text evidence="7">Binds 1 zinc ion per subunit.</text>
</comment>
<evidence type="ECO:0000256" key="4">
    <source>
        <dbReference type="ARBA" id="ARBA00022833"/>
    </source>
</evidence>
<dbReference type="InterPro" id="IPR036874">
    <property type="entry name" value="Carbonic_anhydrase_sf"/>
</dbReference>
<dbReference type="CDD" id="cd00884">
    <property type="entry name" value="beta_CA_cladeB"/>
    <property type="match status" value="1"/>
</dbReference>
<gene>
    <name evidence="9" type="ORF">HNQ39_002852</name>
</gene>
<reference evidence="9 10" key="1">
    <citation type="submission" date="2020-08" db="EMBL/GenBank/DDBJ databases">
        <title>Genomic Encyclopedia of Type Strains, Phase IV (KMG-IV): sequencing the most valuable type-strain genomes for metagenomic binning, comparative biology and taxonomic classification.</title>
        <authorList>
            <person name="Goeker M."/>
        </authorList>
    </citation>
    <scope>NUCLEOTIDE SEQUENCE [LARGE SCALE GENOMIC DNA]</scope>
    <source>
        <strain evidence="9 10">DSM 23562</strain>
    </source>
</reference>
<dbReference type="EC" id="4.2.1.1" evidence="2 8"/>
<comment type="similarity">
    <text evidence="1 8">Belongs to the beta-class carbonic anhydrase family.</text>
</comment>
<name>A0A7W9W7B7_ARMRO</name>
<keyword evidence="5 8" id="KW-0456">Lyase</keyword>
<protein>
    <recommendedName>
        <fullName evidence="2 8">Carbonic anhydrase</fullName>
        <ecNumber evidence="2 8">4.2.1.1</ecNumber>
    </recommendedName>
    <alternativeName>
        <fullName evidence="8">Carbonate dehydratase</fullName>
    </alternativeName>
</protein>
<evidence type="ECO:0000256" key="5">
    <source>
        <dbReference type="ARBA" id="ARBA00023239"/>
    </source>
</evidence>
<organism evidence="9 10">
    <name type="scientific">Armatimonas rosea</name>
    <dbReference type="NCBI Taxonomy" id="685828"/>
    <lineage>
        <taxon>Bacteria</taxon>
        <taxon>Bacillati</taxon>
        <taxon>Armatimonadota</taxon>
        <taxon>Armatimonadia</taxon>
        <taxon>Armatimonadales</taxon>
        <taxon>Armatimonadaceae</taxon>
        <taxon>Armatimonas</taxon>
    </lineage>
</organism>
<keyword evidence="4 7" id="KW-0862">Zinc</keyword>
<feature type="binding site" evidence="7">
    <location>
        <position position="39"/>
    </location>
    <ligand>
        <name>Zn(2+)</name>
        <dbReference type="ChEBI" id="CHEBI:29105"/>
    </ligand>
</feature>
<dbReference type="GO" id="GO:0004089">
    <property type="term" value="F:carbonate dehydratase activity"/>
    <property type="evidence" value="ECO:0007669"/>
    <property type="project" value="UniProtKB-UniRule"/>
</dbReference>
<evidence type="ECO:0000256" key="7">
    <source>
        <dbReference type="PIRSR" id="PIRSR601765-1"/>
    </source>
</evidence>
<evidence type="ECO:0000256" key="6">
    <source>
        <dbReference type="ARBA" id="ARBA00048348"/>
    </source>
</evidence>
<dbReference type="SUPFAM" id="SSF53056">
    <property type="entry name" value="beta-carbonic anhydrase, cab"/>
    <property type="match status" value="1"/>
</dbReference>
<feature type="binding site" evidence="7">
    <location>
        <position position="98"/>
    </location>
    <ligand>
        <name>Zn(2+)</name>
        <dbReference type="ChEBI" id="CHEBI:29105"/>
    </ligand>
</feature>